<comment type="similarity">
    <text evidence="6">Belongs to the LPG synthase family.</text>
</comment>
<dbReference type="GO" id="GO:0006629">
    <property type="term" value="P:lipid metabolic process"/>
    <property type="evidence" value="ECO:0007669"/>
    <property type="project" value="UniProtKB-KW"/>
</dbReference>
<proteinExistence type="inferred from homology"/>
<sequence>MRVKPFVVATAALLFLAFVLMSWQLFDHTAMQRQLRTLLDHPGWLLAMFAAYALSFVLKAEAWRAYEKREQRLAVYLHGIHYSLLVNHLLPVKLGDLARVGVLMKASRKKWDEALHSVAVMRLLDLLVLGTISSAGMLLLGLTVSWTAMIAAAVLILAAIVTVKLLPERKTAFLRKHARTVKAVALSRDGPYIVALTTLSWVLEAVILFGVIRLSGFHFGALSLVWANSMTVGGQVFHITPGGLGTYETTLSGTLSLLGASWENAYGAALLTHGIKFAAAFLLGGYSCVRMPIGLREAASWIRRQPGRTMRPDERTSQ</sequence>
<evidence type="ECO:0000256" key="3">
    <source>
        <dbReference type="ARBA" id="ARBA00022692"/>
    </source>
</evidence>
<keyword evidence="6" id="KW-0808">Transferase</keyword>
<keyword evidence="2" id="KW-1003">Cell membrane</keyword>
<dbReference type="EC" id="2.3.2.3" evidence="6"/>
<comment type="subcellular location">
    <subcellularLocation>
        <location evidence="1 6">Cell membrane</location>
        <topology evidence="1 6">Multi-pass membrane protein</topology>
    </subcellularLocation>
</comment>
<keyword evidence="3 6" id="KW-0812">Transmembrane</keyword>
<evidence type="ECO:0000256" key="4">
    <source>
        <dbReference type="ARBA" id="ARBA00022989"/>
    </source>
</evidence>
<dbReference type="AlphaFoldDB" id="A0A398CH63"/>
<keyword evidence="8" id="KW-1185">Reference proteome</keyword>
<gene>
    <name evidence="6" type="primary">mprF</name>
    <name evidence="7" type="ORF">D3H35_28895</name>
</gene>
<evidence type="ECO:0000256" key="2">
    <source>
        <dbReference type="ARBA" id="ARBA00022475"/>
    </source>
</evidence>
<dbReference type="RefSeq" id="WP_119152548.1">
    <property type="nucleotide sequence ID" value="NZ_JBHSOV010000044.1"/>
</dbReference>
<dbReference type="GO" id="GO:0046677">
    <property type="term" value="P:response to antibiotic"/>
    <property type="evidence" value="ECO:0007669"/>
    <property type="project" value="UniProtKB-KW"/>
</dbReference>
<evidence type="ECO:0000256" key="5">
    <source>
        <dbReference type="ARBA" id="ARBA00023136"/>
    </source>
</evidence>
<comment type="function">
    <text evidence="6">Catalyzes the transfer of a lysyl group from L-lysyl-tRNA(Lys) to membrane-bound phosphatidylglycerol (PG), which produces lysylphosphatidylglycerol (LPG), a major component of the bacterial membrane with a positive net charge. LPG synthesis contributes to bacterial virulence as it is involved in the resistance mechanism against cationic antimicrobial peptides (CAMP) produces by the host's immune system (defensins, cathelicidins) and by the competing microorganisms.</text>
</comment>
<comment type="caution">
    <text evidence="7">The sequence shown here is derived from an EMBL/GenBank/DDBJ whole genome shotgun (WGS) entry which is preliminary data.</text>
</comment>
<dbReference type="OrthoDB" id="2111097at2"/>
<accession>A0A398CH63</accession>
<dbReference type="InterPro" id="IPR022791">
    <property type="entry name" value="L-PG_synthase/AglD"/>
</dbReference>
<organism evidence="7 8">
    <name type="scientific">Cohnella faecalis</name>
    <dbReference type="NCBI Taxonomy" id="2315694"/>
    <lineage>
        <taxon>Bacteria</taxon>
        <taxon>Bacillati</taxon>
        <taxon>Bacillota</taxon>
        <taxon>Bacilli</taxon>
        <taxon>Bacillales</taxon>
        <taxon>Paenibacillaceae</taxon>
        <taxon>Cohnella</taxon>
    </lineage>
</organism>
<keyword evidence="4 6" id="KW-1133">Transmembrane helix</keyword>
<feature type="transmembrane region" description="Helical" evidence="6">
    <location>
        <begin position="146"/>
        <end position="166"/>
    </location>
</feature>
<protein>
    <recommendedName>
        <fullName evidence="6">Phosphatidylglycerol lysyltransferase</fullName>
        <ecNumber evidence="6">2.3.2.3</ecNumber>
    </recommendedName>
    <alternativeName>
        <fullName evidence="6">Lysylphosphatidylglycerol synthase</fullName>
    </alternativeName>
</protein>
<reference evidence="7 8" key="1">
    <citation type="submission" date="2018-09" db="EMBL/GenBank/DDBJ databases">
        <title>Cohnella cavernae sp. nov., isolated from a karst cave.</title>
        <authorList>
            <person name="Zhu H."/>
        </authorList>
    </citation>
    <scope>NUCLEOTIDE SEQUENCE [LARGE SCALE GENOMIC DNA]</scope>
    <source>
        <strain evidence="7 8">K2E09-144</strain>
    </source>
</reference>
<comment type="catalytic activity">
    <reaction evidence="6">
        <text>L-lysyl-tRNA(Lys) + a 1,2-diacyl-sn-glycero-3-phospho-(1'-sn-glycerol) = a 1,2-diacyl-sn-glycero-3-phospho-1'-(3'-O-L-lysyl)-sn-glycerol + tRNA(Lys)</text>
        <dbReference type="Rhea" id="RHEA:10668"/>
        <dbReference type="Rhea" id="RHEA-COMP:9696"/>
        <dbReference type="Rhea" id="RHEA-COMP:9697"/>
        <dbReference type="ChEBI" id="CHEBI:64716"/>
        <dbReference type="ChEBI" id="CHEBI:75792"/>
        <dbReference type="ChEBI" id="CHEBI:78442"/>
        <dbReference type="ChEBI" id="CHEBI:78529"/>
        <dbReference type="EC" id="2.3.2.3"/>
    </reaction>
</comment>
<dbReference type="Proteomes" id="UP000266340">
    <property type="component" value="Unassembled WGS sequence"/>
</dbReference>
<evidence type="ECO:0000256" key="6">
    <source>
        <dbReference type="RuleBase" id="RU363042"/>
    </source>
</evidence>
<feature type="transmembrane region" description="Helical" evidence="6">
    <location>
        <begin position="42"/>
        <end position="62"/>
    </location>
</feature>
<evidence type="ECO:0000256" key="1">
    <source>
        <dbReference type="ARBA" id="ARBA00004651"/>
    </source>
</evidence>
<keyword evidence="6" id="KW-0443">Lipid metabolism</keyword>
<dbReference type="GO" id="GO:0005886">
    <property type="term" value="C:plasma membrane"/>
    <property type="evidence" value="ECO:0007669"/>
    <property type="project" value="UniProtKB-SubCell"/>
</dbReference>
<evidence type="ECO:0000313" key="7">
    <source>
        <dbReference type="EMBL" id="RIE00429.1"/>
    </source>
</evidence>
<keyword evidence="6" id="KW-0046">Antibiotic resistance</keyword>
<feature type="transmembrane region" description="Helical" evidence="6">
    <location>
        <begin position="192"/>
        <end position="212"/>
    </location>
</feature>
<dbReference type="PANTHER" id="PTHR39087:SF2">
    <property type="entry name" value="UPF0104 MEMBRANE PROTEIN MJ1595"/>
    <property type="match status" value="1"/>
</dbReference>
<feature type="transmembrane region" description="Helical" evidence="6">
    <location>
        <begin position="114"/>
        <end position="140"/>
    </location>
</feature>
<dbReference type="Pfam" id="PF03706">
    <property type="entry name" value="LPG_synthase_TM"/>
    <property type="match status" value="1"/>
</dbReference>
<dbReference type="PANTHER" id="PTHR39087">
    <property type="entry name" value="UPF0104 MEMBRANE PROTEIN MJ1595"/>
    <property type="match status" value="1"/>
</dbReference>
<keyword evidence="5 6" id="KW-0472">Membrane</keyword>
<dbReference type="EMBL" id="QXJM01000056">
    <property type="protein sequence ID" value="RIE00429.1"/>
    <property type="molecule type" value="Genomic_DNA"/>
</dbReference>
<name>A0A398CH63_9BACL</name>
<feature type="transmembrane region" description="Helical" evidence="6">
    <location>
        <begin position="265"/>
        <end position="286"/>
    </location>
</feature>
<evidence type="ECO:0000313" key="8">
    <source>
        <dbReference type="Proteomes" id="UP000266340"/>
    </source>
</evidence>
<dbReference type="GO" id="GO:0050071">
    <property type="term" value="F:phosphatidylglycerol lysyltransferase activity"/>
    <property type="evidence" value="ECO:0007669"/>
    <property type="project" value="UniProtKB-EC"/>
</dbReference>